<dbReference type="AlphaFoldDB" id="X0T4C4"/>
<dbReference type="EMBL" id="BARS01006026">
    <property type="protein sequence ID" value="GAF82206.1"/>
    <property type="molecule type" value="Genomic_DNA"/>
</dbReference>
<evidence type="ECO:0000256" key="3">
    <source>
        <dbReference type="ARBA" id="ARBA00022741"/>
    </source>
</evidence>
<dbReference type="GO" id="GO:0043190">
    <property type="term" value="C:ATP-binding cassette (ABC) transporter complex"/>
    <property type="evidence" value="ECO:0007669"/>
    <property type="project" value="TreeGrafter"/>
</dbReference>
<dbReference type="GO" id="GO:0042626">
    <property type="term" value="F:ATPase-coupled transmembrane transporter activity"/>
    <property type="evidence" value="ECO:0007669"/>
    <property type="project" value="TreeGrafter"/>
</dbReference>
<keyword evidence="2" id="KW-0813">Transport</keyword>
<proteinExistence type="inferred from homology"/>
<sequence length="345" mass="38780">TIVLSEHRLERVVQYADRILYLPGNGEKPLIDTPQEVMRQVELAPPLISLSKELDWQPLPLTIKEGRRFARQLRLPPPADHLLDDLRCAQGDLKSPIINIQNLWFSYNGHEALRDVNLSVIQGEFVALMGRNGSGKTTLLKHVVGLLKPGRGRVELWGENTKGRDTEDIARRVGYVPQNPSSLLFADTLRDELNFTRRSHGLDTGDYDALLRSLHLEDHIDAYPRDLSGGERQRAAMAAILVADPDIILLDEPTRGLDYYQKRALADFLSGKQHEGKAIIMSTHDVELVAQCADRVVIMGEGQIVVDGPARSVMSRSMVFSSQINKLFQDERLLTVDDVLLMVER</sequence>
<feature type="domain" description="ABC transporter" evidence="5">
    <location>
        <begin position="98"/>
        <end position="326"/>
    </location>
</feature>
<gene>
    <name evidence="6" type="ORF">S01H1_11791</name>
</gene>
<dbReference type="SUPFAM" id="SSF52540">
    <property type="entry name" value="P-loop containing nucleoside triphosphate hydrolases"/>
    <property type="match status" value="1"/>
</dbReference>
<accession>X0T4C4</accession>
<name>X0T4C4_9ZZZZ</name>
<protein>
    <recommendedName>
        <fullName evidence="5">ABC transporter domain-containing protein</fullName>
    </recommendedName>
</protein>
<dbReference type="GO" id="GO:0016887">
    <property type="term" value="F:ATP hydrolysis activity"/>
    <property type="evidence" value="ECO:0007669"/>
    <property type="project" value="InterPro"/>
</dbReference>
<comment type="similarity">
    <text evidence="1">Belongs to the ABC transporter superfamily.</text>
</comment>
<evidence type="ECO:0000256" key="2">
    <source>
        <dbReference type="ARBA" id="ARBA00022448"/>
    </source>
</evidence>
<dbReference type="PANTHER" id="PTHR43553:SF24">
    <property type="entry name" value="ENERGY-COUPLING FACTOR TRANSPORTER ATP-BINDING PROTEIN ECFA1"/>
    <property type="match status" value="1"/>
</dbReference>
<dbReference type="PROSITE" id="PS50893">
    <property type="entry name" value="ABC_TRANSPORTER_2"/>
    <property type="match status" value="1"/>
</dbReference>
<dbReference type="InterPro" id="IPR050095">
    <property type="entry name" value="ECF_ABC_transporter_ATP-bd"/>
</dbReference>
<dbReference type="InterPro" id="IPR017871">
    <property type="entry name" value="ABC_transporter-like_CS"/>
</dbReference>
<feature type="non-terminal residue" evidence="6">
    <location>
        <position position="1"/>
    </location>
</feature>
<evidence type="ECO:0000256" key="1">
    <source>
        <dbReference type="ARBA" id="ARBA00005417"/>
    </source>
</evidence>
<dbReference type="InterPro" id="IPR003593">
    <property type="entry name" value="AAA+_ATPase"/>
</dbReference>
<dbReference type="PANTHER" id="PTHR43553">
    <property type="entry name" value="HEAVY METAL TRANSPORTER"/>
    <property type="match status" value="1"/>
</dbReference>
<organism evidence="6">
    <name type="scientific">marine sediment metagenome</name>
    <dbReference type="NCBI Taxonomy" id="412755"/>
    <lineage>
        <taxon>unclassified sequences</taxon>
        <taxon>metagenomes</taxon>
        <taxon>ecological metagenomes</taxon>
    </lineage>
</organism>
<evidence type="ECO:0000259" key="5">
    <source>
        <dbReference type="PROSITE" id="PS50893"/>
    </source>
</evidence>
<dbReference type="SMART" id="SM00382">
    <property type="entry name" value="AAA"/>
    <property type="match status" value="1"/>
</dbReference>
<dbReference type="InterPro" id="IPR027417">
    <property type="entry name" value="P-loop_NTPase"/>
</dbReference>
<dbReference type="InterPro" id="IPR003439">
    <property type="entry name" value="ABC_transporter-like_ATP-bd"/>
</dbReference>
<dbReference type="GO" id="GO:0005524">
    <property type="term" value="F:ATP binding"/>
    <property type="evidence" value="ECO:0007669"/>
    <property type="project" value="UniProtKB-KW"/>
</dbReference>
<dbReference type="InterPro" id="IPR015856">
    <property type="entry name" value="ABC_transpr_CbiO/EcfA_su"/>
</dbReference>
<reference evidence="6" key="1">
    <citation type="journal article" date="2014" name="Front. Microbiol.">
        <title>High frequency of phylogenetically diverse reductive dehalogenase-homologous genes in deep subseafloor sedimentary metagenomes.</title>
        <authorList>
            <person name="Kawai M."/>
            <person name="Futagami T."/>
            <person name="Toyoda A."/>
            <person name="Takaki Y."/>
            <person name="Nishi S."/>
            <person name="Hori S."/>
            <person name="Arai W."/>
            <person name="Tsubouchi T."/>
            <person name="Morono Y."/>
            <person name="Uchiyama I."/>
            <person name="Ito T."/>
            <person name="Fujiyama A."/>
            <person name="Inagaki F."/>
            <person name="Takami H."/>
        </authorList>
    </citation>
    <scope>NUCLEOTIDE SEQUENCE</scope>
    <source>
        <strain evidence="6">Expedition CK06-06</strain>
    </source>
</reference>
<comment type="caution">
    <text evidence="6">The sequence shown here is derived from an EMBL/GenBank/DDBJ whole genome shotgun (WGS) entry which is preliminary data.</text>
</comment>
<evidence type="ECO:0000256" key="4">
    <source>
        <dbReference type="ARBA" id="ARBA00022840"/>
    </source>
</evidence>
<dbReference type="PROSITE" id="PS00211">
    <property type="entry name" value="ABC_TRANSPORTER_1"/>
    <property type="match status" value="1"/>
</dbReference>
<dbReference type="Gene3D" id="3.40.50.300">
    <property type="entry name" value="P-loop containing nucleotide triphosphate hydrolases"/>
    <property type="match status" value="1"/>
</dbReference>
<dbReference type="Pfam" id="PF00005">
    <property type="entry name" value="ABC_tran"/>
    <property type="match status" value="1"/>
</dbReference>
<dbReference type="CDD" id="cd03225">
    <property type="entry name" value="ABC_cobalt_CbiO_domain1"/>
    <property type="match status" value="1"/>
</dbReference>
<keyword evidence="4" id="KW-0067">ATP-binding</keyword>
<evidence type="ECO:0000313" key="6">
    <source>
        <dbReference type="EMBL" id="GAF82206.1"/>
    </source>
</evidence>
<keyword evidence="3" id="KW-0547">Nucleotide-binding</keyword>